<evidence type="ECO:0008006" key="4">
    <source>
        <dbReference type="Google" id="ProtNLM"/>
    </source>
</evidence>
<proteinExistence type="predicted"/>
<dbReference type="RefSeq" id="WP_152195206.1">
    <property type="nucleotide sequence ID" value="NZ_VUKD01000003.1"/>
</dbReference>
<dbReference type="Proteomes" id="UP000437709">
    <property type="component" value="Unassembled WGS sequence"/>
</dbReference>
<dbReference type="EMBL" id="WHPC01000003">
    <property type="protein sequence ID" value="MPV35709.1"/>
    <property type="molecule type" value="Genomic_DNA"/>
</dbReference>
<evidence type="ECO:0000313" key="3">
    <source>
        <dbReference type="Proteomes" id="UP000437709"/>
    </source>
</evidence>
<evidence type="ECO:0000313" key="2">
    <source>
        <dbReference type="EMBL" id="MPV35709.1"/>
    </source>
</evidence>
<dbReference type="AlphaFoldDB" id="A0A6N7EC83"/>
<keyword evidence="3" id="KW-1185">Reference proteome</keyword>
<protein>
    <recommendedName>
        <fullName evidence="4">Uridine kinase</fullName>
    </recommendedName>
</protein>
<organism evidence="2 3">
    <name type="scientific">Georgenia subflava</name>
    <dbReference type="NCBI Taxonomy" id="1622177"/>
    <lineage>
        <taxon>Bacteria</taxon>
        <taxon>Bacillati</taxon>
        <taxon>Actinomycetota</taxon>
        <taxon>Actinomycetes</taxon>
        <taxon>Micrococcales</taxon>
        <taxon>Bogoriellaceae</taxon>
        <taxon>Georgenia</taxon>
    </lineage>
</organism>
<name>A0A6N7EC83_9MICO</name>
<comment type="caution">
    <text evidence="2">The sequence shown here is derived from an EMBL/GenBank/DDBJ whole genome shotgun (WGS) entry which is preliminary data.</text>
</comment>
<dbReference type="InterPro" id="IPR027417">
    <property type="entry name" value="P-loop_NTPase"/>
</dbReference>
<feature type="region of interest" description="Disordered" evidence="1">
    <location>
        <begin position="1"/>
        <end position="41"/>
    </location>
</feature>
<dbReference type="Gene3D" id="3.40.50.300">
    <property type="entry name" value="P-loop containing nucleotide triphosphate hydrolases"/>
    <property type="match status" value="1"/>
</dbReference>
<sequence length="240" mass="25064">MTVHEPESTVPGGRTDGTDGPYGTEGSARPAGAGREDGTDVADRTAVVDTVCGLVRTALAGHDRRGPLVLGIDGRSGAGKSDLAADTAAQLRGLPDLDAPGAVAVLALEETYRGWHGLAVGLGVVAAGVLEPLSRGIPGRVRRYDWHAGQVDGPLEVPAAGAPLPRVLVVEGCGAGSAVCAPFVDLLVWLDAPETVRRERAMARDAESWADRWEDWRAQEQALLEARDARTRADLVVRTG</sequence>
<gene>
    <name evidence="2" type="ORF">GB881_01360</name>
</gene>
<reference evidence="2 3" key="1">
    <citation type="submission" date="2019-10" db="EMBL/GenBank/DDBJ databases">
        <title>Georgenia wutianyii sp. nov. and Georgenia yuyongxinii sp. nov. isolated from plateau pika (Ochotona curzoniae) in the Qinghai-Tibet plateau of China.</title>
        <authorList>
            <person name="Tian Z."/>
        </authorList>
    </citation>
    <scope>NUCLEOTIDE SEQUENCE [LARGE SCALE GENOMIC DNA]</scope>
    <source>
        <strain evidence="2 3">JCM 19765</strain>
    </source>
</reference>
<accession>A0A6N7EC83</accession>
<dbReference type="SUPFAM" id="SSF52540">
    <property type="entry name" value="P-loop containing nucleoside triphosphate hydrolases"/>
    <property type="match status" value="1"/>
</dbReference>
<dbReference type="OrthoDB" id="3237545at2"/>
<evidence type="ECO:0000256" key="1">
    <source>
        <dbReference type="SAM" id="MobiDB-lite"/>
    </source>
</evidence>